<comment type="caution">
    <text evidence="1">The sequence shown here is derived from an EMBL/GenBank/DDBJ whole genome shotgun (WGS) entry which is preliminary data.</text>
</comment>
<name>A0ABQ7QA67_PLUXY</name>
<organism evidence="1 2">
    <name type="scientific">Plutella xylostella</name>
    <name type="common">Diamondback moth</name>
    <name type="synonym">Plutella maculipennis</name>
    <dbReference type="NCBI Taxonomy" id="51655"/>
    <lineage>
        <taxon>Eukaryota</taxon>
        <taxon>Metazoa</taxon>
        <taxon>Ecdysozoa</taxon>
        <taxon>Arthropoda</taxon>
        <taxon>Hexapoda</taxon>
        <taxon>Insecta</taxon>
        <taxon>Pterygota</taxon>
        <taxon>Neoptera</taxon>
        <taxon>Endopterygota</taxon>
        <taxon>Lepidoptera</taxon>
        <taxon>Glossata</taxon>
        <taxon>Ditrysia</taxon>
        <taxon>Yponomeutoidea</taxon>
        <taxon>Plutellidae</taxon>
        <taxon>Plutella</taxon>
    </lineage>
</organism>
<protein>
    <submittedName>
        <fullName evidence="1">Uncharacterized protein</fullName>
    </submittedName>
</protein>
<reference evidence="1 2" key="1">
    <citation type="submission" date="2021-06" db="EMBL/GenBank/DDBJ databases">
        <title>A haploid diamondback moth (Plutella xylostella L.) genome assembly resolves 31 chromosomes and identifies a diamide resistance mutation.</title>
        <authorList>
            <person name="Ward C.M."/>
            <person name="Perry K.D."/>
            <person name="Baker G."/>
            <person name="Powis K."/>
            <person name="Heckel D.G."/>
            <person name="Baxter S.W."/>
        </authorList>
    </citation>
    <scope>NUCLEOTIDE SEQUENCE [LARGE SCALE GENOMIC DNA]</scope>
    <source>
        <strain evidence="1 2">LV</strain>
        <tissue evidence="1">Single pupa</tissue>
    </source>
</reference>
<dbReference type="Proteomes" id="UP000823941">
    <property type="component" value="Chromosome 18"/>
</dbReference>
<evidence type="ECO:0000313" key="1">
    <source>
        <dbReference type="EMBL" id="KAG7302122.1"/>
    </source>
</evidence>
<evidence type="ECO:0000313" key="2">
    <source>
        <dbReference type="Proteomes" id="UP000823941"/>
    </source>
</evidence>
<gene>
    <name evidence="1" type="ORF">JYU34_013583</name>
</gene>
<sequence>MRSPLRVGLALANLSYALIDITQLRVKMGWMMNIDSMFTHEFRAGSLQVSIN</sequence>
<keyword evidence="2" id="KW-1185">Reference proteome</keyword>
<dbReference type="EMBL" id="JAHIBW010000018">
    <property type="protein sequence ID" value="KAG7302122.1"/>
    <property type="molecule type" value="Genomic_DNA"/>
</dbReference>
<proteinExistence type="predicted"/>
<accession>A0ABQ7QA67</accession>